<feature type="region of interest" description="Disordered" evidence="1">
    <location>
        <begin position="1"/>
        <end position="31"/>
    </location>
</feature>
<gene>
    <name evidence="2" type="ORF">GCM10022404_00200</name>
</gene>
<dbReference type="RefSeq" id="WP_344841742.1">
    <property type="nucleotide sequence ID" value="NZ_BAABDF010000001.1"/>
</dbReference>
<comment type="caution">
    <text evidence="2">The sequence shown here is derived from an EMBL/GenBank/DDBJ whole genome shotgun (WGS) entry which is preliminary data.</text>
</comment>
<proteinExistence type="predicted"/>
<dbReference type="Proteomes" id="UP001399917">
    <property type="component" value="Unassembled WGS sequence"/>
</dbReference>
<evidence type="ECO:0000313" key="3">
    <source>
        <dbReference type="Proteomes" id="UP001399917"/>
    </source>
</evidence>
<reference evidence="3" key="1">
    <citation type="journal article" date="2019" name="Int. J. Syst. Evol. Microbiol.">
        <title>The Global Catalogue of Microorganisms (GCM) 10K type strain sequencing project: providing services to taxonomists for standard genome sequencing and annotation.</title>
        <authorList>
            <consortium name="The Broad Institute Genomics Platform"/>
            <consortium name="The Broad Institute Genome Sequencing Center for Infectious Disease"/>
            <person name="Wu L."/>
            <person name="Ma J."/>
        </authorList>
    </citation>
    <scope>NUCLEOTIDE SEQUENCE [LARGE SCALE GENOMIC DNA]</scope>
    <source>
        <strain evidence="3">JCM 17190</strain>
    </source>
</reference>
<name>A0ABP7JRQ0_9RHOB</name>
<accession>A0ABP7JRQ0</accession>
<dbReference type="EMBL" id="BAABDF010000001">
    <property type="protein sequence ID" value="GAA3852788.1"/>
    <property type="molecule type" value="Genomic_DNA"/>
</dbReference>
<protein>
    <submittedName>
        <fullName evidence="2">Uncharacterized protein</fullName>
    </submittedName>
</protein>
<organism evidence="2 3">
    <name type="scientific">Celeribacter arenosi</name>
    <dbReference type="NCBI Taxonomy" id="792649"/>
    <lineage>
        <taxon>Bacteria</taxon>
        <taxon>Pseudomonadati</taxon>
        <taxon>Pseudomonadota</taxon>
        <taxon>Alphaproteobacteria</taxon>
        <taxon>Rhodobacterales</taxon>
        <taxon>Roseobacteraceae</taxon>
        <taxon>Celeribacter</taxon>
    </lineage>
</organism>
<evidence type="ECO:0000256" key="1">
    <source>
        <dbReference type="SAM" id="MobiDB-lite"/>
    </source>
</evidence>
<keyword evidence="3" id="KW-1185">Reference proteome</keyword>
<evidence type="ECO:0000313" key="2">
    <source>
        <dbReference type="EMBL" id="GAA3852788.1"/>
    </source>
</evidence>
<sequence>MSDRFENTSAGLESPATHIEPITPDDANDLNETTRALHVAGSGFVHVTTVSGSEGTIFMPAGSIFPIRARRVWATGTDATGIVGLS</sequence>